<evidence type="ECO:0000313" key="1">
    <source>
        <dbReference type="EnsemblMetazoa" id="AALB014193-PA"/>
    </source>
</evidence>
<proteinExistence type="predicted"/>
<dbReference type="AlphaFoldDB" id="A0A182FX10"/>
<keyword evidence="2" id="KW-1185">Reference proteome</keyword>
<dbReference type="Proteomes" id="UP000069272">
    <property type="component" value="Chromosome 2L"/>
</dbReference>
<reference evidence="1" key="2">
    <citation type="submission" date="2022-08" db="UniProtKB">
        <authorList>
            <consortium name="EnsemblMetazoa"/>
        </authorList>
    </citation>
    <scope>IDENTIFICATION</scope>
    <source>
        <strain evidence="1">STECLA/ALBI9_A</strain>
    </source>
</reference>
<dbReference type="EnsemblMetazoa" id="AALB014193-RA">
    <property type="protein sequence ID" value="AALB014193-PA"/>
    <property type="gene ID" value="AALB014193"/>
</dbReference>
<protein>
    <submittedName>
        <fullName evidence="1">Uncharacterized protein</fullName>
    </submittedName>
</protein>
<reference evidence="1 2" key="1">
    <citation type="journal article" date="2017" name="G3 (Bethesda)">
        <title>The Physical Genome Mapping of Anopheles albimanus Corrected Scaffold Misassemblies and Identified Interarm Rearrangements in Genus Anopheles.</title>
        <authorList>
            <person name="Artemov G.N."/>
            <person name="Peery A.N."/>
            <person name="Jiang X."/>
            <person name="Tu Z."/>
            <person name="Stegniy V.N."/>
            <person name="Sharakhova M.V."/>
            <person name="Sharakhov I.V."/>
        </authorList>
    </citation>
    <scope>NUCLEOTIDE SEQUENCE [LARGE SCALE GENOMIC DNA]</scope>
    <source>
        <strain evidence="1 2">ALBI9_A</strain>
    </source>
</reference>
<dbReference type="VEuPathDB" id="VectorBase:AALB014193"/>
<sequence length="46" mass="5111">CCCCCSWIAALRAVFNAPFFGPDDVIRWKDCCRCVPGSSTIVPWGR</sequence>
<organism evidence="1 2">
    <name type="scientific">Anopheles albimanus</name>
    <name type="common">New world malaria mosquito</name>
    <dbReference type="NCBI Taxonomy" id="7167"/>
    <lineage>
        <taxon>Eukaryota</taxon>
        <taxon>Metazoa</taxon>
        <taxon>Ecdysozoa</taxon>
        <taxon>Arthropoda</taxon>
        <taxon>Hexapoda</taxon>
        <taxon>Insecta</taxon>
        <taxon>Pterygota</taxon>
        <taxon>Neoptera</taxon>
        <taxon>Endopterygota</taxon>
        <taxon>Diptera</taxon>
        <taxon>Nematocera</taxon>
        <taxon>Culicoidea</taxon>
        <taxon>Culicidae</taxon>
        <taxon>Anophelinae</taxon>
        <taxon>Anopheles</taxon>
    </lineage>
</organism>
<name>A0A182FX10_ANOAL</name>
<evidence type="ECO:0000313" key="2">
    <source>
        <dbReference type="Proteomes" id="UP000069272"/>
    </source>
</evidence>
<accession>A0A182FX10</accession>